<comment type="cofactor">
    <cofactor evidence="3">
        <name>FAD</name>
        <dbReference type="ChEBI" id="CHEBI:57692"/>
    </cofactor>
</comment>
<dbReference type="AlphaFoldDB" id="A0AAJ6YPK6"/>
<sequence length="588" mass="65648">MKEELEDKTPNDGDVFDFIVVGAGSAGAVIAARLSEIQNVTVLLIEAGSSENYVTDLPLIAMYLQLFETFNWNYKIESSPNYCRAMHNNQCKMPRGKVMGGSSVLNFMIETRGNRQDYDDWAKMGCDGWSWKDVMPIFKKMENFHVQDPIVDKEYHNTGGPVNIARSPYHTISADAFLQAARERGFPIIDYDGKEQIGYSYTYATIKNGSRFSSNKAYLYPVKGRPNLFVTKKSIAHKVLINNANRAFGVSFTKEKKKIKVLARKEVIVCAGAIDSPKLLMLSGIGPANHLNDMNIKIKKDAPVGKNLMDHITYWGLNFLVNDSITVVTSKIFDFMRNNVVHDYLVKREGPLTITGGIEAAGFINVDDPTAREGSPNIELLFAGISVGSDPLAYKSLSIKSKYYNDYLANMLNKESFMIMPTLLSPKSRGSVVLKSKDPMEPPLINPNYFDHPDDMRRLILGIREALRISETRAMQMYDAHLPDNSIPGCQDFLKDSDAYWECAARTFASTLYHPSGTCKMGAENDNRAVVGPRLKVIGVNGLRVADASIMPKIVVGHTNIPTMMIGEKLARMVKEDWGLIVKDKLTE</sequence>
<feature type="active site" description="Proton acceptor" evidence="2">
    <location>
        <position position="558"/>
    </location>
</feature>
<dbReference type="GeneID" id="105365404"/>
<dbReference type="InterPro" id="IPR000172">
    <property type="entry name" value="GMC_OxRdtase_N"/>
</dbReference>
<comment type="similarity">
    <text evidence="1">Belongs to the GMC oxidoreductase family.</text>
</comment>
<evidence type="ECO:0000256" key="2">
    <source>
        <dbReference type="PIRSR" id="PIRSR000137-1"/>
    </source>
</evidence>
<proteinExistence type="inferred from homology"/>
<dbReference type="PANTHER" id="PTHR11552:SF158">
    <property type="entry name" value="GH23626P-RELATED"/>
    <property type="match status" value="1"/>
</dbReference>
<protein>
    <submittedName>
        <fullName evidence="6">Glucose dehydrogenase [FAD, quinone]-like</fullName>
    </submittedName>
</protein>
<dbReference type="Gene3D" id="3.50.50.60">
    <property type="entry name" value="FAD/NAD(P)-binding domain"/>
    <property type="match status" value="1"/>
</dbReference>
<dbReference type="InterPro" id="IPR012132">
    <property type="entry name" value="GMC_OxRdtase"/>
</dbReference>
<dbReference type="GO" id="GO:0050660">
    <property type="term" value="F:flavin adenine dinucleotide binding"/>
    <property type="evidence" value="ECO:0007669"/>
    <property type="project" value="InterPro"/>
</dbReference>
<evidence type="ECO:0000256" key="1">
    <source>
        <dbReference type="ARBA" id="ARBA00010790"/>
    </source>
</evidence>
<keyword evidence="3" id="KW-0274">FAD</keyword>
<evidence type="ECO:0000256" key="3">
    <source>
        <dbReference type="PIRSR" id="PIRSR000137-2"/>
    </source>
</evidence>
<dbReference type="Proteomes" id="UP000695007">
    <property type="component" value="Unplaced"/>
</dbReference>
<keyword evidence="3" id="KW-0285">Flavoprotein</keyword>
<evidence type="ECO:0000313" key="5">
    <source>
        <dbReference type="Proteomes" id="UP000695007"/>
    </source>
</evidence>
<feature type="domain" description="Glucose-methanol-choline oxidoreductase N-terminal" evidence="4">
    <location>
        <begin position="272"/>
        <end position="286"/>
    </location>
</feature>
<dbReference type="Pfam" id="PF00732">
    <property type="entry name" value="GMC_oxred_N"/>
    <property type="match status" value="1"/>
</dbReference>
<dbReference type="InterPro" id="IPR007867">
    <property type="entry name" value="GMC_OxRtase_C"/>
</dbReference>
<gene>
    <name evidence="6" type="primary">LOC105365404</name>
</gene>
<dbReference type="RefSeq" id="XP_011501848.1">
    <property type="nucleotide sequence ID" value="XM_011503546.1"/>
</dbReference>
<evidence type="ECO:0000313" key="6">
    <source>
        <dbReference type="RefSeq" id="XP_011501848.1"/>
    </source>
</evidence>
<evidence type="ECO:0000259" key="4">
    <source>
        <dbReference type="PROSITE" id="PS00624"/>
    </source>
</evidence>
<organism evidence="5 6">
    <name type="scientific">Ceratosolen solmsi marchali</name>
    <dbReference type="NCBI Taxonomy" id="326594"/>
    <lineage>
        <taxon>Eukaryota</taxon>
        <taxon>Metazoa</taxon>
        <taxon>Ecdysozoa</taxon>
        <taxon>Arthropoda</taxon>
        <taxon>Hexapoda</taxon>
        <taxon>Insecta</taxon>
        <taxon>Pterygota</taxon>
        <taxon>Neoptera</taxon>
        <taxon>Endopterygota</taxon>
        <taxon>Hymenoptera</taxon>
        <taxon>Apocrita</taxon>
        <taxon>Proctotrupomorpha</taxon>
        <taxon>Chalcidoidea</taxon>
        <taxon>Agaonidae</taxon>
        <taxon>Agaoninae</taxon>
        <taxon>Ceratosolen</taxon>
    </lineage>
</organism>
<dbReference type="SUPFAM" id="SSF54373">
    <property type="entry name" value="FAD-linked reductases, C-terminal domain"/>
    <property type="match status" value="1"/>
</dbReference>
<dbReference type="PROSITE" id="PS00624">
    <property type="entry name" value="GMC_OXRED_2"/>
    <property type="match status" value="1"/>
</dbReference>
<dbReference type="PANTHER" id="PTHR11552">
    <property type="entry name" value="GLUCOSE-METHANOL-CHOLINE GMC OXIDOREDUCTASE"/>
    <property type="match status" value="1"/>
</dbReference>
<dbReference type="SUPFAM" id="SSF51905">
    <property type="entry name" value="FAD/NAD(P)-binding domain"/>
    <property type="match status" value="1"/>
</dbReference>
<dbReference type="PIRSF" id="PIRSF000137">
    <property type="entry name" value="Alcohol_oxidase"/>
    <property type="match status" value="1"/>
</dbReference>
<dbReference type="Gene3D" id="3.30.560.10">
    <property type="entry name" value="Glucose Oxidase, domain 3"/>
    <property type="match status" value="1"/>
</dbReference>
<accession>A0AAJ6YPK6</accession>
<dbReference type="Pfam" id="PF05199">
    <property type="entry name" value="GMC_oxred_C"/>
    <property type="match status" value="1"/>
</dbReference>
<dbReference type="InterPro" id="IPR036188">
    <property type="entry name" value="FAD/NAD-bd_sf"/>
</dbReference>
<dbReference type="GO" id="GO:0016614">
    <property type="term" value="F:oxidoreductase activity, acting on CH-OH group of donors"/>
    <property type="evidence" value="ECO:0007669"/>
    <property type="project" value="InterPro"/>
</dbReference>
<keyword evidence="5" id="KW-1185">Reference proteome</keyword>
<dbReference type="KEGG" id="csol:105365404"/>
<reference evidence="6" key="1">
    <citation type="submission" date="2025-08" db="UniProtKB">
        <authorList>
            <consortium name="RefSeq"/>
        </authorList>
    </citation>
    <scope>IDENTIFICATION</scope>
</reference>
<feature type="active site" description="Proton donor" evidence="2">
    <location>
        <position position="514"/>
    </location>
</feature>
<name>A0AAJ6YPK6_9HYME</name>
<feature type="binding site" evidence="3">
    <location>
        <position position="98"/>
    </location>
    <ligand>
        <name>FAD</name>
        <dbReference type="ChEBI" id="CHEBI:57692"/>
    </ligand>
</feature>